<protein>
    <recommendedName>
        <fullName evidence="4">Holin</fullName>
    </recommendedName>
</protein>
<proteinExistence type="predicted"/>
<dbReference type="RefSeq" id="WP_158502540.1">
    <property type="nucleotide sequence ID" value="NZ_BJOA01000308.1"/>
</dbReference>
<accession>A0A1G9B2E1</accession>
<feature type="transmembrane region" description="Helical" evidence="1">
    <location>
        <begin position="36"/>
        <end position="52"/>
    </location>
</feature>
<evidence type="ECO:0000256" key="1">
    <source>
        <dbReference type="SAM" id="Phobius"/>
    </source>
</evidence>
<dbReference type="AlphaFoldDB" id="A0A1G9B2E1"/>
<dbReference type="OrthoDB" id="2632491at2"/>
<keyword evidence="1" id="KW-0812">Transmembrane</keyword>
<gene>
    <name evidence="2" type="ORF">SAMN04487909_14952</name>
</gene>
<evidence type="ECO:0000313" key="2">
    <source>
        <dbReference type="EMBL" id="SDK33697.1"/>
    </source>
</evidence>
<sequence>MKDPFLWAGFGGLLYQFLNARGIVVPQGLWDLGLDLISYTVIGVGVVSGYTGKTRKE</sequence>
<reference evidence="2 3" key="1">
    <citation type="submission" date="2016-10" db="EMBL/GenBank/DDBJ databases">
        <authorList>
            <person name="de Groot N.N."/>
        </authorList>
    </citation>
    <scope>NUCLEOTIDE SEQUENCE [LARGE SCALE GENOMIC DNA]</scope>
    <source>
        <strain evidence="2 3">DSM 2895</strain>
    </source>
</reference>
<dbReference type="Proteomes" id="UP000182836">
    <property type="component" value="Unassembled WGS sequence"/>
</dbReference>
<dbReference type="GeneID" id="43759307"/>
<name>A0A1G9B2E1_ANEMI</name>
<evidence type="ECO:0000313" key="3">
    <source>
        <dbReference type="Proteomes" id="UP000182836"/>
    </source>
</evidence>
<keyword evidence="1" id="KW-1133">Transmembrane helix</keyword>
<evidence type="ECO:0008006" key="4">
    <source>
        <dbReference type="Google" id="ProtNLM"/>
    </source>
</evidence>
<organism evidence="2 3">
    <name type="scientific">Aneurinibacillus migulanus</name>
    <name type="common">Bacillus migulanus</name>
    <dbReference type="NCBI Taxonomy" id="47500"/>
    <lineage>
        <taxon>Bacteria</taxon>
        <taxon>Bacillati</taxon>
        <taxon>Bacillota</taxon>
        <taxon>Bacilli</taxon>
        <taxon>Bacillales</taxon>
        <taxon>Paenibacillaceae</taxon>
        <taxon>Aneurinibacillus group</taxon>
        <taxon>Aneurinibacillus</taxon>
    </lineage>
</organism>
<dbReference type="EMBL" id="FNED01000049">
    <property type="protein sequence ID" value="SDK33697.1"/>
    <property type="molecule type" value="Genomic_DNA"/>
</dbReference>
<keyword evidence="1" id="KW-0472">Membrane</keyword>